<gene>
    <name evidence="1" type="ORF">GMARGA_LOCUS3406</name>
</gene>
<name>A0ABM8W4Z3_GIGMA</name>
<dbReference type="Proteomes" id="UP000789901">
    <property type="component" value="Unassembled WGS sequence"/>
</dbReference>
<dbReference type="EMBL" id="CAJVQB010001213">
    <property type="protein sequence ID" value="CAG8526316.1"/>
    <property type="molecule type" value="Genomic_DNA"/>
</dbReference>
<comment type="caution">
    <text evidence="1">The sequence shown here is derived from an EMBL/GenBank/DDBJ whole genome shotgun (WGS) entry which is preliminary data.</text>
</comment>
<proteinExistence type="predicted"/>
<keyword evidence="2" id="KW-1185">Reference proteome</keyword>
<reference evidence="1 2" key="1">
    <citation type="submission" date="2021-06" db="EMBL/GenBank/DDBJ databases">
        <authorList>
            <person name="Kallberg Y."/>
            <person name="Tangrot J."/>
            <person name="Rosling A."/>
        </authorList>
    </citation>
    <scope>NUCLEOTIDE SEQUENCE [LARGE SCALE GENOMIC DNA]</scope>
    <source>
        <strain evidence="1 2">120-4 pot B 10/14</strain>
    </source>
</reference>
<accession>A0ABM8W4Z3</accession>
<organism evidence="1 2">
    <name type="scientific">Gigaspora margarita</name>
    <dbReference type="NCBI Taxonomy" id="4874"/>
    <lineage>
        <taxon>Eukaryota</taxon>
        <taxon>Fungi</taxon>
        <taxon>Fungi incertae sedis</taxon>
        <taxon>Mucoromycota</taxon>
        <taxon>Glomeromycotina</taxon>
        <taxon>Glomeromycetes</taxon>
        <taxon>Diversisporales</taxon>
        <taxon>Gigasporaceae</taxon>
        <taxon>Gigaspora</taxon>
    </lineage>
</organism>
<sequence length="149" mass="17487">MLPPPLALYYRMDKLFQSAQTFANSQDYAYIKKKIHKDCHGKLKSMLLHCDQGSTYSTEACYRQTISQLIDCKFKLKAFWRDSFEHNGLPYAHILIQHLEKSEDGLELLLQNQQNRYQIWLEHQQTAIQESLNNIINATLVNLQNPQMV</sequence>
<protein>
    <submittedName>
        <fullName evidence="1">26488_t:CDS:1</fullName>
    </submittedName>
</protein>
<evidence type="ECO:0000313" key="2">
    <source>
        <dbReference type="Proteomes" id="UP000789901"/>
    </source>
</evidence>
<evidence type="ECO:0000313" key="1">
    <source>
        <dbReference type="EMBL" id="CAG8526316.1"/>
    </source>
</evidence>